<keyword evidence="3" id="KW-1185">Reference proteome</keyword>
<evidence type="ECO:0000313" key="3">
    <source>
        <dbReference type="Proteomes" id="UP001305647"/>
    </source>
</evidence>
<reference evidence="2" key="1">
    <citation type="journal article" date="2023" name="Mol. Phylogenet. Evol.">
        <title>Genome-scale phylogeny and comparative genomics of the fungal order Sordariales.</title>
        <authorList>
            <person name="Hensen N."/>
            <person name="Bonometti L."/>
            <person name="Westerberg I."/>
            <person name="Brannstrom I.O."/>
            <person name="Guillou S."/>
            <person name="Cros-Aarteil S."/>
            <person name="Calhoun S."/>
            <person name="Haridas S."/>
            <person name="Kuo A."/>
            <person name="Mondo S."/>
            <person name="Pangilinan J."/>
            <person name="Riley R."/>
            <person name="LaButti K."/>
            <person name="Andreopoulos B."/>
            <person name="Lipzen A."/>
            <person name="Chen C."/>
            <person name="Yan M."/>
            <person name="Daum C."/>
            <person name="Ng V."/>
            <person name="Clum A."/>
            <person name="Steindorff A."/>
            <person name="Ohm R.A."/>
            <person name="Martin F."/>
            <person name="Silar P."/>
            <person name="Natvig D.O."/>
            <person name="Lalanne C."/>
            <person name="Gautier V."/>
            <person name="Ament-Velasquez S.L."/>
            <person name="Kruys A."/>
            <person name="Hutchinson M.I."/>
            <person name="Powell A.J."/>
            <person name="Barry K."/>
            <person name="Miller A.N."/>
            <person name="Grigoriev I.V."/>
            <person name="Debuchy R."/>
            <person name="Gladieux P."/>
            <person name="Hiltunen Thoren M."/>
            <person name="Johannesson H."/>
        </authorList>
    </citation>
    <scope>NUCLEOTIDE SEQUENCE</scope>
    <source>
        <strain evidence="2">CBS 757.83</strain>
    </source>
</reference>
<organism evidence="2 3">
    <name type="scientific">Parathielavia hyrcaniae</name>
    <dbReference type="NCBI Taxonomy" id="113614"/>
    <lineage>
        <taxon>Eukaryota</taxon>
        <taxon>Fungi</taxon>
        <taxon>Dikarya</taxon>
        <taxon>Ascomycota</taxon>
        <taxon>Pezizomycotina</taxon>
        <taxon>Sordariomycetes</taxon>
        <taxon>Sordariomycetidae</taxon>
        <taxon>Sordariales</taxon>
        <taxon>Chaetomiaceae</taxon>
        <taxon>Parathielavia</taxon>
    </lineage>
</organism>
<dbReference type="AlphaFoldDB" id="A0AAN6Q3X3"/>
<dbReference type="Pfam" id="PF25482">
    <property type="entry name" value="DUF7905"/>
    <property type="match status" value="1"/>
</dbReference>
<dbReference type="EMBL" id="MU863629">
    <property type="protein sequence ID" value="KAK4103134.1"/>
    <property type="molecule type" value="Genomic_DNA"/>
</dbReference>
<feature type="domain" description="DUF7905" evidence="1">
    <location>
        <begin position="159"/>
        <end position="438"/>
    </location>
</feature>
<accession>A0AAN6Q3X3</accession>
<dbReference type="Proteomes" id="UP001305647">
    <property type="component" value="Unassembled WGS sequence"/>
</dbReference>
<dbReference type="InterPro" id="IPR057227">
    <property type="entry name" value="DUF7905"/>
</dbReference>
<reference evidence="2" key="2">
    <citation type="submission" date="2023-05" db="EMBL/GenBank/DDBJ databases">
        <authorList>
            <consortium name="Lawrence Berkeley National Laboratory"/>
            <person name="Steindorff A."/>
            <person name="Hensen N."/>
            <person name="Bonometti L."/>
            <person name="Westerberg I."/>
            <person name="Brannstrom I.O."/>
            <person name="Guillou S."/>
            <person name="Cros-Aarteil S."/>
            <person name="Calhoun S."/>
            <person name="Haridas S."/>
            <person name="Kuo A."/>
            <person name="Mondo S."/>
            <person name="Pangilinan J."/>
            <person name="Riley R."/>
            <person name="Labutti K."/>
            <person name="Andreopoulos B."/>
            <person name="Lipzen A."/>
            <person name="Chen C."/>
            <person name="Yanf M."/>
            <person name="Daum C."/>
            <person name="Ng V."/>
            <person name="Clum A."/>
            <person name="Ohm R."/>
            <person name="Martin F."/>
            <person name="Silar P."/>
            <person name="Natvig D."/>
            <person name="Lalanne C."/>
            <person name="Gautier V."/>
            <person name="Ament-Velasquez S.L."/>
            <person name="Kruys A."/>
            <person name="Hutchinson M.I."/>
            <person name="Powell A.J."/>
            <person name="Barry K."/>
            <person name="Miller A.N."/>
            <person name="Grigoriev I.V."/>
            <person name="Debuchy R."/>
            <person name="Gladieux P."/>
            <person name="Thoren M.H."/>
            <person name="Johannesson H."/>
        </authorList>
    </citation>
    <scope>NUCLEOTIDE SEQUENCE</scope>
    <source>
        <strain evidence="2">CBS 757.83</strain>
    </source>
</reference>
<gene>
    <name evidence="2" type="ORF">N658DRAFT_422271</name>
</gene>
<evidence type="ECO:0000313" key="2">
    <source>
        <dbReference type="EMBL" id="KAK4103134.1"/>
    </source>
</evidence>
<comment type="caution">
    <text evidence="2">The sequence shown here is derived from an EMBL/GenBank/DDBJ whole genome shotgun (WGS) entry which is preliminary data.</text>
</comment>
<sequence>MRRIYNSGADQVLAKPPPKLNVTLHLSWPAPMRGFKDIDPADDDVETLLARIASEHDAKVEAEEQDAAVSVTIMAMNRAKAQEVIAAVRKQFLYRPGEESVWRVQLVVNPPKDGSNCLTAVLKSRKDATGRRITAVTNKNRMPADGVSLTETKTGYKKALIKMLDEVASHLRHNPNGMQMRVHFGMLVLNEWKKDKNEYSLPELDSMVSRAGTRGTTYFSNKLSEVAAKALAARLTRSNTELPEKLRSFLKRDDTDEDGDPKVIYSMALTTKNLIVESKFEKVDTQRLRNGQGVQYSLGPLEVELGEKQDPAAEFITVCPESDYDWALMIRKIAGNKATKASPPFDVPMLQKNFSFTGQRIGEEGFPYFKIPDSFLRLYDIGNVHGKVMLQYSLGLKYTLEIALVYDLGNQKKVPEHATTATVVLHSPDWDYEMFSDASVPRPWNDSFDEHFFKPFDHDRGPGGQAADPLDHFLLWIDWIQKGLDSASQESDETAGQAA</sequence>
<evidence type="ECO:0000259" key="1">
    <source>
        <dbReference type="Pfam" id="PF25482"/>
    </source>
</evidence>
<proteinExistence type="predicted"/>
<protein>
    <recommendedName>
        <fullName evidence="1">DUF7905 domain-containing protein</fullName>
    </recommendedName>
</protein>
<name>A0AAN6Q3X3_9PEZI</name>